<dbReference type="InterPro" id="IPR032675">
    <property type="entry name" value="LRR_dom_sf"/>
</dbReference>
<feature type="domain" description="Disease resistance R13L4/SHOC-2-like LRR" evidence="4">
    <location>
        <begin position="144"/>
        <end position="220"/>
    </location>
</feature>
<dbReference type="GO" id="GO:0005737">
    <property type="term" value="C:cytoplasm"/>
    <property type="evidence" value="ECO:0007669"/>
    <property type="project" value="TreeGrafter"/>
</dbReference>
<dbReference type="Pfam" id="PF23598">
    <property type="entry name" value="LRR_14"/>
    <property type="match status" value="1"/>
</dbReference>
<name>A0A0B2WF89_METAS</name>
<evidence type="ECO:0000259" key="4">
    <source>
        <dbReference type="Pfam" id="PF23598"/>
    </source>
</evidence>
<dbReference type="STRING" id="1081103.A0A0B2WF89"/>
<evidence type="ECO:0000256" key="3">
    <source>
        <dbReference type="SAM" id="MobiDB-lite"/>
    </source>
</evidence>
<dbReference type="InterPro" id="IPR003591">
    <property type="entry name" value="Leu-rich_rpt_typical-subtyp"/>
</dbReference>
<dbReference type="InterPro" id="IPR055414">
    <property type="entry name" value="LRR_R13L4/SHOC2-like"/>
</dbReference>
<keyword evidence="1" id="KW-0433">Leucine-rich repeat</keyword>
<organism evidence="5 6">
    <name type="scientific">Metarhizium album (strain ARSEF 1941)</name>
    <dbReference type="NCBI Taxonomy" id="1081103"/>
    <lineage>
        <taxon>Eukaryota</taxon>
        <taxon>Fungi</taxon>
        <taxon>Dikarya</taxon>
        <taxon>Ascomycota</taxon>
        <taxon>Pezizomycotina</taxon>
        <taxon>Sordariomycetes</taxon>
        <taxon>Hypocreomycetidae</taxon>
        <taxon>Hypocreales</taxon>
        <taxon>Clavicipitaceae</taxon>
        <taxon>Metarhizium</taxon>
    </lineage>
</organism>
<dbReference type="OrthoDB" id="1394818at2759"/>
<evidence type="ECO:0000313" key="5">
    <source>
        <dbReference type="EMBL" id="KHN94581.1"/>
    </source>
</evidence>
<dbReference type="SMART" id="SM00364">
    <property type="entry name" value="LRR_BAC"/>
    <property type="match status" value="3"/>
</dbReference>
<dbReference type="InterPro" id="IPR050216">
    <property type="entry name" value="LRR_domain-containing"/>
</dbReference>
<dbReference type="InterPro" id="IPR019487">
    <property type="entry name" value="RAM_signalling_pathway_SOG2"/>
</dbReference>
<dbReference type="GeneID" id="63742091"/>
<dbReference type="PANTHER" id="PTHR48051:SF1">
    <property type="entry name" value="RAS SUPPRESSOR PROTEIN 1"/>
    <property type="match status" value="1"/>
</dbReference>
<feature type="region of interest" description="Disordered" evidence="3">
    <location>
        <begin position="382"/>
        <end position="409"/>
    </location>
</feature>
<evidence type="ECO:0000256" key="1">
    <source>
        <dbReference type="ARBA" id="ARBA00022614"/>
    </source>
</evidence>
<protein>
    <submittedName>
        <fullName evidence="5">RAM signaling pathway, SOG2</fullName>
    </submittedName>
</protein>
<dbReference type="HOGENOM" id="CLU_005610_0_0_1"/>
<feature type="region of interest" description="Disordered" evidence="3">
    <location>
        <begin position="288"/>
        <end position="310"/>
    </location>
</feature>
<comment type="caution">
    <text evidence="5">The sequence shown here is derived from an EMBL/GenBank/DDBJ whole genome shotgun (WGS) entry which is preliminary data.</text>
</comment>
<keyword evidence="6" id="KW-1185">Reference proteome</keyword>
<sequence length="864" mass="93386">MIQSDQSQEEEKSQSLPKNLAETHCAVANLRAVMFNHCLEPRLSPAGPEASLSSDSSSGPFLPALQVLAVARKAMRDALLSEALAEQLDRAAVGLHPGVTVDLSRSAIRELPEECVDVLKDKLERLALSHNQLTSLPVRFSECTSLRYLSMRANQIREFPLSLCHLTRLEILDLGQNQLRVLPREVAKLSSLQVLSVSRNQIRELPLSLADMASLRVLKIKGNPLVFPSKELVYARAATSPEPGCRPPASYATEVAVTARIKTILQHEAMSNRAEPDVTNHLITAGDETRHPSRKRVTSGRFPVKVSGSGTSGVRCHGMGSSFPPLPFKLQCRAQSQPCKGVGRTRTNVMVEQGVGRKTSGWNPCADLAPRAAYDVSRPDEARACQHHGGPTTRRAGTELRSRSTTSADPALQRRAYVQRLSVTPKRRRVLSPVIAVVKGMLYAILQAQPVMQQVVSLICDELERRPSLQIAIHGTSCHIEVLDLEIQEHGAAAAAALESERCSPQASIVCRACQGLTGAYHSKCTLPVDGADAPADKGSARHIRTLLMLIYNCVMELLSALQSMATEWPADPGCENSTACLHLRDGSRADDADADADEPAASRHPCEATMRKCHRDLTASAPSDREPPRLGPGALPGRFNIDVSECDSDGLLEKTVVCLQASASLTLRILPTLSGQLSHGPRDADAGCRRAPTCRHVRQHWKCLGRECANAVQRTQAMKREICRVEREGGRAQPGADVWDLMISSMAAWTALAAEMVACVHKMLFLPPGTRARPKPVQEESRKKTSLAVVGSPRRDVVANATGGSDSSTALPALSSRPRTASAGPRARLAETDAGEASFLAVAFARKGVDRVEMLPACEAMPC</sequence>
<dbReference type="SMART" id="SM00369">
    <property type="entry name" value="LRR_TYP"/>
    <property type="match status" value="3"/>
</dbReference>
<proteinExistence type="predicted"/>
<accession>A0A0B2WF89</accession>
<dbReference type="SUPFAM" id="SSF52075">
    <property type="entry name" value="Outer arm dynein light chain 1"/>
    <property type="match status" value="1"/>
</dbReference>
<dbReference type="RefSeq" id="XP_040675647.1">
    <property type="nucleotide sequence ID" value="XM_040826434.1"/>
</dbReference>
<dbReference type="Pfam" id="PF10428">
    <property type="entry name" value="SOG2"/>
    <property type="match status" value="1"/>
</dbReference>
<dbReference type="AlphaFoldDB" id="A0A0B2WF89"/>
<keyword evidence="2" id="KW-0677">Repeat</keyword>
<dbReference type="InterPro" id="IPR001611">
    <property type="entry name" value="Leu-rich_rpt"/>
</dbReference>
<gene>
    <name evidence="5" type="ORF">MAM_07636</name>
</gene>
<evidence type="ECO:0000313" key="6">
    <source>
        <dbReference type="Proteomes" id="UP000030816"/>
    </source>
</evidence>
<dbReference type="Gene3D" id="3.80.10.10">
    <property type="entry name" value="Ribonuclease Inhibitor"/>
    <property type="match status" value="1"/>
</dbReference>
<dbReference type="PANTHER" id="PTHR48051">
    <property type="match status" value="1"/>
</dbReference>
<reference evidence="5 6" key="1">
    <citation type="journal article" date="2014" name="Proc. Natl. Acad. Sci. U.S.A.">
        <title>Trajectory and genomic determinants of fungal-pathogen speciation and host adaptation.</title>
        <authorList>
            <person name="Hu X."/>
            <person name="Xiao G."/>
            <person name="Zheng P."/>
            <person name="Shang Y."/>
            <person name="Su Y."/>
            <person name="Zhang X."/>
            <person name="Liu X."/>
            <person name="Zhan S."/>
            <person name="St Leger R.J."/>
            <person name="Wang C."/>
        </authorList>
    </citation>
    <scope>NUCLEOTIDE SEQUENCE [LARGE SCALE GENOMIC DNA]</scope>
    <source>
        <strain evidence="5 6">ARSEF 1941</strain>
    </source>
</reference>
<evidence type="ECO:0000256" key="2">
    <source>
        <dbReference type="ARBA" id="ARBA00022737"/>
    </source>
</evidence>
<feature type="region of interest" description="Disordered" evidence="3">
    <location>
        <begin position="770"/>
        <end position="827"/>
    </location>
</feature>
<dbReference type="Proteomes" id="UP000030816">
    <property type="component" value="Unassembled WGS sequence"/>
</dbReference>
<dbReference type="PROSITE" id="PS51450">
    <property type="entry name" value="LRR"/>
    <property type="match status" value="1"/>
</dbReference>
<dbReference type="EMBL" id="AZHE01000033">
    <property type="protein sequence ID" value="KHN94581.1"/>
    <property type="molecule type" value="Genomic_DNA"/>
</dbReference>